<dbReference type="RefSeq" id="WP_012281851.1">
    <property type="nucleotide sequence ID" value="NC_010337.2"/>
</dbReference>
<dbReference type="EMBL" id="CP000930">
    <property type="protein sequence ID" value="ABZ83317.1"/>
    <property type="molecule type" value="Genomic_DNA"/>
</dbReference>
<organism evidence="1 2">
    <name type="scientific">Heliobacterium modesticaldum (strain ATCC 51547 / Ice1)</name>
    <dbReference type="NCBI Taxonomy" id="498761"/>
    <lineage>
        <taxon>Bacteria</taxon>
        <taxon>Bacillati</taxon>
        <taxon>Bacillota</taxon>
        <taxon>Clostridia</taxon>
        <taxon>Eubacteriales</taxon>
        <taxon>Heliobacteriaceae</taxon>
        <taxon>Heliomicrobium</taxon>
    </lineage>
</organism>
<sequence>MPVAFYFDAGPGVGLGHAMRSAALAEAFAERGYRVLAVGRRDGAVEALTKGLFLWRQPQGTGSLDAAPESWAAWLLAQGASILVVDSYRILPQTLGALRSAGLFVVYLDDKNSFPMDCQLVINAGLAASGERYRFLRPGRALLGPAYTPLRRAVTAVGLLREQKRRRGAIGQIVVTLGGGDPLGHLPRTLQALEQVAATGRLFEAHVIIGPYMDFPAAYGRVAWFRPYRPPADMATLLPTADLAVTAAGVTLQELLAAGVPAAVVIQADNQVPAALTVCRRQAAVPLFAVDRLDDRADTTGGNAGRTLLPAPLPVDEVARQLAALLDDPDRAQAAAERGRRLVDGQGARRCCDEILRDACAQVACGGSASD</sequence>
<gene>
    <name evidence="1" type="primary">spsG</name>
    <name evidence="1" type="ORF">HM1_1260</name>
</gene>
<dbReference type="HOGENOM" id="CLU_023406_1_0_9"/>
<evidence type="ECO:0000313" key="2">
    <source>
        <dbReference type="Proteomes" id="UP000008550"/>
    </source>
</evidence>
<dbReference type="Gene3D" id="3.40.50.2000">
    <property type="entry name" value="Glycogen Phosphorylase B"/>
    <property type="match status" value="1"/>
</dbReference>
<name>B0TGZ2_HELMI</name>
<dbReference type="Gene3D" id="3.40.50.11190">
    <property type="match status" value="1"/>
</dbReference>
<dbReference type="STRING" id="498761.HM1_1260"/>
<dbReference type="eggNOG" id="COG3980">
    <property type="taxonomic scope" value="Bacteria"/>
</dbReference>
<reference evidence="1 2" key="1">
    <citation type="journal article" date="2008" name="J. Bacteriol.">
        <title>The genome of Heliobacterium modesticaldum, a phototrophic representative of the Firmicutes containing the simplest photosynthetic apparatus.</title>
        <authorList>
            <person name="Sattley W.M."/>
            <person name="Madigan M.T."/>
            <person name="Swingley W.D."/>
            <person name="Cheung P.C."/>
            <person name="Clocksin K.M."/>
            <person name="Conrad A.L."/>
            <person name="Dejesa L.C."/>
            <person name="Honchak B.M."/>
            <person name="Jung D.O."/>
            <person name="Karbach L.E."/>
            <person name="Kurdoglu A."/>
            <person name="Lahiri S."/>
            <person name="Mastrian S.D."/>
            <person name="Page L.E."/>
            <person name="Taylor H.L."/>
            <person name="Wang Z.T."/>
            <person name="Raymond J."/>
            <person name="Chen M."/>
            <person name="Blankenship R.E."/>
            <person name="Touchman J.W."/>
        </authorList>
    </citation>
    <scope>NUCLEOTIDE SEQUENCE [LARGE SCALE GENOMIC DNA]</scope>
    <source>
        <strain evidence="2">ATCC 51547 / Ice1</strain>
    </source>
</reference>
<dbReference type="OrthoDB" id="9805604at2"/>
<dbReference type="SUPFAM" id="SSF53756">
    <property type="entry name" value="UDP-Glycosyltransferase/glycogen phosphorylase"/>
    <property type="match status" value="1"/>
</dbReference>
<evidence type="ECO:0000313" key="1">
    <source>
        <dbReference type="EMBL" id="ABZ83317.1"/>
    </source>
</evidence>
<dbReference type="AlphaFoldDB" id="B0TGZ2"/>
<protein>
    <submittedName>
        <fullName evidence="1">Spore coat polysaccharide biosynthesis protein spsg/glycosyltransferase, putative</fullName>
    </submittedName>
</protein>
<dbReference type="Proteomes" id="UP000008550">
    <property type="component" value="Chromosome"/>
</dbReference>
<proteinExistence type="predicted"/>
<keyword evidence="2" id="KW-1185">Reference proteome</keyword>
<accession>B0TGZ2</accession>
<dbReference type="KEGG" id="hmo:HM1_1260"/>